<feature type="non-terminal residue" evidence="1">
    <location>
        <position position="1"/>
    </location>
</feature>
<evidence type="ECO:0000313" key="1">
    <source>
        <dbReference type="EMBL" id="KAH0942364.1"/>
    </source>
</evidence>
<proteinExistence type="predicted"/>
<name>A0ABQ8EL08_BRANA</name>
<dbReference type="EMBL" id="JAGKQM010000001">
    <property type="protein sequence ID" value="KAH0942364.1"/>
    <property type="molecule type" value="Genomic_DNA"/>
</dbReference>
<evidence type="ECO:0000313" key="2">
    <source>
        <dbReference type="Proteomes" id="UP000824890"/>
    </source>
</evidence>
<comment type="caution">
    <text evidence="1">The sequence shown here is derived from an EMBL/GenBank/DDBJ whole genome shotgun (WGS) entry which is preliminary data.</text>
</comment>
<feature type="non-terminal residue" evidence="1">
    <location>
        <position position="81"/>
    </location>
</feature>
<gene>
    <name evidence="1" type="ORF">HID58_002001</name>
</gene>
<reference evidence="1 2" key="1">
    <citation type="submission" date="2021-05" db="EMBL/GenBank/DDBJ databases">
        <title>Genome Assembly of Synthetic Allotetraploid Brassica napus Reveals Homoeologous Exchanges between Subgenomes.</title>
        <authorList>
            <person name="Davis J.T."/>
        </authorList>
    </citation>
    <scope>NUCLEOTIDE SEQUENCE [LARGE SCALE GENOMIC DNA]</scope>
    <source>
        <strain evidence="2">cv. Da-Ae</strain>
        <tissue evidence="1">Seedling</tissue>
    </source>
</reference>
<keyword evidence="2" id="KW-1185">Reference proteome</keyword>
<accession>A0ABQ8EL08</accession>
<dbReference type="Proteomes" id="UP000824890">
    <property type="component" value="Unassembled WGS sequence"/>
</dbReference>
<organism evidence="1 2">
    <name type="scientific">Brassica napus</name>
    <name type="common">Rape</name>
    <dbReference type="NCBI Taxonomy" id="3708"/>
    <lineage>
        <taxon>Eukaryota</taxon>
        <taxon>Viridiplantae</taxon>
        <taxon>Streptophyta</taxon>
        <taxon>Embryophyta</taxon>
        <taxon>Tracheophyta</taxon>
        <taxon>Spermatophyta</taxon>
        <taxon>Magnoliopsida</taxon>
        <taxon>eudicotyledons</taxon>
        <taxon>Gunneridae</taxon>
        <taxon>Pentapetalae</taxon>
        <taxon>rosids</taxon>
        <taxon>malvids</taxon>
        <taxon>Brassicales</taxon>
        <taxon>Brassicaceae</taxon>
        <taxon>Brassiceae</taxon>
        <taxon>Brassica</taxon>
    </lineage>
</organism>
<sequence>NRSSKKEYDSELKMVLECVSIAFTTWLDRREIVTLNCDVVPEQTAPQDSKKIWTNTSTRLEGEHSLNRKKWMIMMVLMNPQ</sequence>
<protein>
    <submittedName>
        <fullName evidence="1">Uncharacterized protein</fullName>
    </submittedName>
</protein>